<feature type="transmembrane region" description="Helical" evidence="6">
    <location>
        <begin position="229"/>
        <end position="247"/>
    </location>
</feature>
<feature type="transmembrane region" description="Helical" evidence="6">
    <location>
        <begin position="377"/>
        <end position="398"/>
    </location>
</feature>
<evidence type="ECO:0000256" key="5">
    <source>
        <dbReference type="ARBA" id="ARBA00023136"/>
    </source>
</evidence>
<keyword evidence="5 6" id="KW-0472">Membrane</keyword>
<keyword evidence="4 6" id="KW-1133">Transmembrane helix</keyword>
<feature type="transmembrane region" description="Helical" evidence="6">
    <location>
        <begin position="410"/>
        <end position="430"/>
    </location>
</feature>
<proteinExistence type="inferred from homology"/>
<feature type="transmembrane region" description="Helical" evidence="6">
    <location>
        <begin position="343"/>
        <end position="365"/>
    </location>
</feature>
<gene>
    <name evidence="7" type="ORF">MSZNOR_1233</name>
</gene>
<evidence type="ECO:0000313" key="8">
    <source>
        <dbReference type="Proteomes" id="UP001162030"/>
    </source>
</evidence>
<dbReference type="EMBL" id="OX458333">
    <property type="protein sequence ID" value="CAI8781794.1"/>
    <property type="molecule type" value="Genomic_DNA"/>
</dbReference>
<dbReference type="Gene3D" id="1.20.1250.20">
    <property type="entry name" value="MFS general substrate transporter like domains"/>
    <property type="match status" value="2"/>
</dbReference>
<dbReference type="InterPro" id="IPR036259">
    <property type="entry name" value="MFS_trans_sf"/>
</dbReference>
<dbReference type="SUPFAM" id="SSF103473">
    <property type="entry name" value="MFS general substrate transporter"/>
    <property type="match status" value="1"/>
</dbReference>
<evidence type="ECO:0000256" key="3">
    <source>
        <dbReference type="ARBA" id="ARBA00022692"/>
    </source>
</evidence>
<evidence type="ECO:0000256" key="4">
    <source>
        <dbReference type="ARBA" id="ARBA00022989"/>
    </source>
</evidence>
<evidence type="ECO:0000256" key="1">
    <source>
        <dbReference type="ARBA" id="ARBA00004141"/>
    </source>
</evidence>
<dbReference type="RefSeq" id="WP_026608932.1">
    <property type="nucleotide sequence ID" value="NZ_OX458333.1"/>
</dbReference>
<accession>A0ABN8WZQ2</accession>
<sequence length="443" mass="48942">MTQYRSKPLPITGLPPGIPYIIGNEAAERFSYYGMRAVLVVFMSQYLMSPAGYPDPMSEDEAKGYFHLFVSATYVTPILGALLADGWLGKYRTIILLSLVYCLGHLALALDDTRTGLLVGQSLIALGAGGIKPCVSAHVGDQFAETNRHLLSRVYSWFYFALNFGAFTSMLLTPWLLEHYGASAAFGVPGILMFVATVVFWSGRYQFTHVPPGGAAFLREVFSPEGLRILARLGVIYLFVAMFWALFDQTGSSWVLQAQKMDQTFLGYRILPSQIQAANPLLIMILTPLFYYGIYPRLERLVRITPLRKIGAGMMLAALSFAFAAWIQRALDAGASVSIGWQLLNYVVLTASEVMVSITCLEFAYTQAPPVMKSFVMSFYMVSIAAGNLFTSAVNFFIQNPDGTSKLAGADYFWFFSILMLATAVAFAAISRHYRETTQMVSA</sequence>
<protein>
    <submittedName>
        <fullName evidence="7">Proton-dependent oligopeptide transporter, POT family</fullName>
    </submittedName>
</protein>
<dbReference type="Pfam" id="PF00854">
    <property type="entry name" value="PTR2"/>
    <property type="match status" value="2"/>
</dbReference>
<evidence type="ECO:0000256" key="2">
    <source>
        <dbReference type="ARBA" id="ARBA00005982"/>
    </source>
</evidence>
<dbReference type="Proteomes" id="UP001162030">
    <property type="component" value="Chromosome"/>
</dbReference>
<keyword evidence="8" id="KW-1185">Reference proteome</keyword>
<feature type="transmembrane region" description="Helical" evidence="6">
    <location>
        <begin position="183"/>
        <end position="201"/>
    </location>
</feature>
<dbReference type="CDD" id="cd17347">
    <property type="entry name" value="MFS_SLC15A1_2_like"/>
    <property type="match status" value="1"/>
</dbReference>
<evidence type="ECO:0000313" key="7">
    <source>
        <dbReference type="EMBL" id="CAI8781794.1"/>
    </source>
</evidence>
<feature type="transmembrane region" description="Helical" evidence="6">
    <location>
        <begin position="277"/>
        <end position="298"/>
    </location>
</feature>
<name>A0ABN8WZQ2_9GAMM</name>
<feature type="transmembrane region" description="Helical" evidence="6">
    <location>
        <begin position="65"/>
        <end position="84"/>
    </location>
</feature>
<comment type="similarity">
    <text evidence="2">Belongs to the major facilitator superfamily. Proton-dependent oligopeptide transporter (POT/PTR) (TC 2.A.17) family.</text>
</comment>
<dbReference type="InterPro" id="IPR000109">
    <property type="entry name" value="POT_fam"/>
</dbReference>
<comment type="subcellular location">
    <subcellularLocation>
        <location evidence="1">Membrane</location>
        <topology evidence="1">Multi-pass membrane protein</topology>
    </subcellularLocation>
</comment>
<dbReference type="InterPro" id="IPR018456">
    <property type="entry name" value="PTR2_symporter_CS"/>
</dbReference>
<feature type="transmembrane region" description="Helical" evidence="6">
    <location>
        <begin position="156"/>
        <end position="177"/>
    </location>
</feature>
<reference evidence="7 8" key="1">
    <citation type="submission" date="2023-03" db="EMBL/GenBank/DDBJ databases">
        <authorList>
            <person name="Pearce D."/>
        </authorList>
    </citation>
    <scope>NUCLEOTIDE SEQUENCE [LARGE SCALE GENOMIC DNA]</scope>
    <source>
        <strain evidence="7">Msz</strain>
    </source>
</reference>
<organism evidence="7 8">
    <name type="scientific">Methylocaldum szegediense</name>
    <dbReference type="NCBI Taxonomy" id="73780"/>
    <lineage>
        <taxon>Bacteria</taxon>
        <taxon>Pseudomonadati</taxon>
        <taxon>Pseudomonadota</taxon>
        <taxon>Gammaproteobacteria</taxon>
        <taxon>Methylococcales</taxon>
        <taxon>Methylococcaceae</taxon>
        <taxon>Methylocaldum</taxon>
    </lineage>
</organism>
<dbReference type="PANTHER" id="PTHR11654">
    <property type="entry name" value="OLIGOPEPTIDE TRANSPORTER-RELATED"/>
    <property type="match status" value="1"/>
</dbReference>
<keyword evidence="3 6" id="KW-0812">Transmembrane</keyword>
<feature type="transmembrane region" description="Helical" evidence="6">
    <location>
        <begin position="33"/>
        <end position="53"/>
    </location>
</feature>
<dbReference type="PROSITE" id="PS01022">
    <property type="entry name" value="PTR2_1"/>
    <property type="match status" value="1"/>
</dbReference>
<evidence type="ECO:0000256" key="6">
    <source>
        <dbReference type="SAM" id="Phobius"/>
    </source>
</evidence>
<feature type="transmembrane region" description="Helical" evidence="6">
    <location>
        <begin position="310"/>
        <end position="331"/>
    </location>
</feature>